<comment type="caution">
    <text evidence="1">The sequence shown here is derived from an EMBL/GenBank/DDBJ whole genome shotgun (WGS) entry which is preliminary data.</text>
</comment>
<protein>
    <submittedName>
        <fullName evidence="1">Uncharacterized protein</fullName>
    </submittedName>
</protein>
<evidence type="ECO:0000313" key="1">
    <source>
        <dbReference type="EMBL" id="CAH3015041.1"/>
    </source>
</evidence>
<accession>A0ABN8LHV3</accession>
<keyword evidence="2" id="KW-1185">Reference proteome</keyword>
<sequence>MTAYYYHANQKDYLCVDKDQELFMTLSNSDQNGALLYHVEGNCGSLPCLPYVQHRELTCPVCTRPDSVV</sequence>
<dbReference type="EMBL" id="CALNXI010000018">
    <property type="protein sequence ID" value="CAH3015041.1"/>
    <property type="molecule type" value="Genomic_DNA"/>
</dbReference>
<name>A0ABN8LHV3_9CNID</name>
<organism evidence="1 2">
    <name type="scientific">Porites evermanni</name>
    <dbReference type="NCBI Taxonomy" id="104178"/>
    <lineage>
        <taxon>Eukaryota</taxon>
        <taxon>Metazoa</taxon>
        <taxon>Cnidaria</taxon>
        <taxon>Anthozoa</taxon>
        <taxon>Hexacorallia</taxon>
        <taxon>Scleractinia</taxon>
        <taxon>Fungiina</taxon>
        <taxon>Poritidae</taxon>
        <taxon>Porites</taxon>
    </lineage>
</organism>
<proteinExistence type="predicted"/>
<evidence type="ECO:0000313" key="2">
    <source>
        <dbReference type="Proteomes" id="UP001159427"/>
    </source>
</evidence>
<gene>
    <name evidence="1" type="ORF">PEVE_00011150</name>
</gene>
<reference evidence="1 2" key="1">
    <citation type="submission" date="2022-05" db="EMBL/GenBank/DDBJ databases">
        <authorList>
            <consortium name="Genoscope - CEA"/>
            <person name="William W."/>
        </authorList>
    </citation>
    <scope>NUCLEOTIDE SEQUENCE [LARGE SCALE GENOMIC DNA]</scope>
</reference>
<dbReference type="Proteomes" id="UP001159427">
    <property type="component" value="Unassembled WGS sequence"/>
</dbReference>